<keyword evidence="2" id="KW-1185">Reference proteome</keyword>
<dbReference type="EMBL" id="JAPQKO010000006">
    <property type="protein sequence ID" value="KAJ5156794.1"/>
    <property type="molecule type" value="Genomic_DNA"/>
</dbReference>
<evidence type="ECO:0000313" key="1">
    <source>
        <dbReference type="EMBL" id="KAJ5156794.1"/>
    </source>
</evidence>
<reference evidence="1" key="2">
    <citation type="journal article" date="2023" name="IMA Fungus">
        <title>Comparative genomic study of the Penicillium genus elucidates a diverse pangenome and 15 lateral gene transfer events.</title>
        <authorList>
            <person name="Petersen C."/>
            <person name="Sorensen T."/>
            <person name="Nielsen M.R."/>
            <person name="Sondergaard T.E."/>
            <person name="Sorensen J.L."/>
            <person name="Fitzpatrick D.A."/>
            <person name="Frisvad J.C."/>
            <person name="Nielsen K.L."/>
        </authorList>
    </citation>
    <scope>NUCLEOTIDE SEQUENCE</scope>
    <source>
        <strain evidence="1">IBT 21917</strain>
    </source>
</reference>
<dbReference type="InterPro" id="IPR024079">
    <property type="entry name" value="MetalloPept_cat_dom_sf"/>
</dbReference>
<accession>A0A9W9LHV6</accession>
<sequence>MFANDWSTEGVAKIRSVLSNLVQRVNSPPGENGRPDWDSSWLTIRCPQLGEHDCQESDNAITFNERKSGQWEGSSMDFCPEFFENDRFSDLKAASKRPFPEVHQIDDHHVQVQSLFMDPDYTGSDATAVLHEMTHLWWIGPTNVDPVQNTGRVEEYGYLACADLTWNDGCVMFDNPDVVWNADHYAWYAEYGYWAERGFDSWPEQDKPVKLDVHPE</sequence>
<dbReference type="AlphaFoldDB" id="A0A9W9LHV6"/>
<protein>
    <submittedName>
        <fullName evidence="1">Uncharacterized protein</fullName>
    </submittedName>
</protein>
<evidence type="ECO:0000313" key="2">
    <source>
        <dbReference type="Proteomes" id="UP001146351"/>
    </source>
</evidence>
<dbReference type="SUPFAM" id="SSF55486">
    <property type="entry name" value="Metalloproteases ('zincins'), catalytic domain"/>
    <property type="match status" value="1"/>
</dbReference>
<dbReference type="Gene3D" id="3.40.390.10">
    <property type="entry name" value="Collagenase (Catalytic Domain)"/>
    <property type="match status" value="1"/>
</dbReference>
<dbReference type="GO" id="GO:0008237">
    <property type="term" value="F:metallopeptidase activity"/>
    <property type="evidence" value="ECO:0007669"/>
    <property type="project" value="InterPro"/>
</dbReference>
<dbReference type="Proteomes" id="UP001146351">
    <property type="component" value="Unassembled WGS sequence"/>
</dbReference>
<reference evidence="1" key="1">
    <citation type="submission" date="2022-11" db="EMBL/GenBank/DDBJ databases">
        <authorList>
            <person name="Petersen C."/>
        </authorList>
    </citation>
    <scope>NUCLEOTIDE SEQUENCE</scope>
    <source>
        <strain evidence="1">IBT 21917</strain>
    </source>
</reference>
<organism evidence="1 2">
    <name type="scientific">Penicillium capsulatum</name>
    <dbReference type="NCBI Taxonomy" id="69766"/>
    <lineage>
        <taxon>Eukaryota</taxon>
        <taxon>Fungi</taxon>
        <taxon>Dikarya</taxon>
        <taxon>Ascomycota</taxon>
        <taxon>Pezizomycotina</taxon>
        <taxon>Eurotiomycetes</taxon>
        <taxon>Eurotiomycetidae</taxon>
        <taxon>Eurotiales</taxon>
        <taxon>Aspergillaceae</taxon>
        <taxon>Penicillium</taxon>
    </lineage>
</organism>
<gene>
    <name evidence="1" type="ORF">N7492_009597</name>
</gene>
<proteinExistence type="predicted"/>
<name>A0A9W9LHV6_9EURO</name>
<comment type="caution">
    <text evidence="1">The sequence shown here is derived from an EMBL/GenBank/DDBJ whole genome shotgun (WGS) entry which is preliminary data.</text>
</comment>